<dbReference type="InterPro" id="IPR008991">
    <property type="entry name" value="Translation_prot_SH3-like_sf"/>
</dbReference>
<gene>
    <name evidence="1" type="ORF">S01H1_34173</name>
</gene>
<organism evidence="1">
    <name type="scientific">marine sediment metagenome</name>
    <dbReference type="NCBI Taxonomy" id="412755"/>
    <lineage>
        <taxon>unclassified sequences</taxon>
        <taxon>metagenomes</taxon>
        <taxon>ecological metagenomes</taxon>
    </lineage>
</organism>
<evidence type="ECO:0008006" key="2">
    <source>
        <dbReference type="Google" id="ProtNLM"/>
    </source>
</evidence>
<name>X0UQS8_9ZZZZ</name>
<evidence type="ECO:0000313" key="1">
    <source>
        <dbReference type="EMBL" id="GAG01597.1"/>
    </source>
</evidence>
<feature type="non-terminal residue" evidence="1">
    <location>
        <position position="1"/>
    </location>
</feature>
<accession>X0UQS8</accession>
<dbReference type="Gene3D" id="2.30.30.30">
    <property type="match status" value="1"/>
</dbReference>
<proteinExistence type="predicted"/>
<dbReference type="EMBL" id="BARS01021255">
    <property type="protein sequence ID" value="GAG01597.1"/>
    <property type="molecule type" value="Genomic_DNA"/>
</dbReference>
<comment type="caution">
    <text evidence="1">The sequence shown here is derived from an EMBL/GenBank/DDBJ whole genome shotgun (WGS) entry which is preliminary data.</text>
</comment>
<dbReference type="SUPFAM" id="SSF50104">
    <property type="entry name" value="Translation proteins SH3-like domain"/>
    <property type="match status" value="1"/>
</dbReference>
<dbReference type="AlphaFoldDB" id="X0UQS8"/>
<protein>
    <recommendedName>
        <fullName evidence="2">NusG-like N-terminal domain-containing protein</fullName>
    </recommendedName>
</protein>
<reference evidence="1" key="1">
    <citation type="journal article" date="2014" name="Front. Microbiol.">
        <title>High frequency of phylogenetically diverse reductive dehalogenase-homologous genes in deep subseafloor sedimentary metagenomes.</title>
        <authorList>
            <person name="Kawai M."/>
            <person name="Futagami T."/>
            <person name="Toyoda A."/>
            <person name="Takaki Y."/>
            <person name="Nishi S."/>
            <person name="Hori S."/>
            <person name="Arai W."/>
            <person name="Tsubouchi T."/>
            <person name="Morono Y."/>
            <person name="Uchiyama I."/>
            <person name="Ito T."/>
            <person name="Fujiyama A."/>
            <person name="Inagaki F."/>
            <person name="Takami H."/>
        </authorList>
    </citation>
    <scope>NUCLEOTIDE SEQUENCE</scope>
    <source>
        <strain evidence="1">Expedition CK06-06</strain>
    </source>
</reference>
<dbReference type="InterPro" id="IPR014722">
    <property type="entry name" value="Rib_uL2_dom2"/>
</dbReference>
<sequence length="84" mass="8974">AVPDQARLVDELLSIQRLLASKAGIDAYPHLGRGTACRIRTGPLAGLEGRVERRKGQVRFVVDVTILGQGASVEIDADAIEPVQ</sequence>